<name>A8NYF9_COPC7</name>
<feature type="compositionally biased region" description="Basic and acidic residues" evidence="9">
    <location>
        <begin position="947"/>
        <end position="957"/>
    </location>
</feature>
<keyword evidence="7 8" id="KW-0464">Manganese</keyword>
<dbReference type="HOGENOM" id="CLU_005116_0_0_1"/>
<accession>A8NYF9</accession>
<dbReference type="InterPro" id="IPR014883">
    <property type="entry name" value="VRR_NUC"/>
</dbReference>
<dbReference type="GO" id="GO:0036297">
    <property type="term" value="P:interstrand cross-link repair"/>
    <property type="evidence" value="ECO:0007669"/>
    <property type="project" value="InterPro"/>
</dbReference>
<feature type="compositionally biased region" description="Polar residues" evidence="9">
    <location>
        <begin position="152"/>
        <end position="165"/>
    </location>
</feature>
<feature type="region of interest" description="Disordered" evidence="9">
    <location>
        <begin position="407"/>
        <end position="480"/>
    </location>
</feature>
<dbReference type="KEGG" id="cci:CC1G_01329"/>
<feature type="compositionally biased region" description="Polar residues" evidence="9">
    <location>
        <begin position="661"/>
        <end position="683"/>
    </location>
</feature>
<dbReference type="STRING" id="240176.A8NYF9"/>
<feature type="domain" description="VRR-NUC" evidence="10">
    <location>
        <begin position="788"/>
        <end position="904"/>
    </location>
</feature>
<dbReference type="InterPro" id="IPR011856">
    <property type="entry name" value="tRNA_endonuc-like_dom_sf"/>
</dbReference>
<dbReference type="GO" id="GO:0017108">
    <property type="term" value="F:5'-flap endonuclease activity"/>
    <property type="evidence" value="ECO:0007669"/>
    <property type="project" value="TreeGrafter"/>
</dbReference>
<evidence type="ECO:0000256" key="5">
    <source>
        <dbReference type="ARBA" id="ARBA00022801"/>
    </source>
</evidence>
<evidence type="ECO:0000256" key="4">
    <source>
        <dbReference type="ARBA" id="ARBA00022723"/>
    </source>
</evidence>
<dbReference type="AlphaFoldDB" id="A8NYF9"/>
<dbReference type="GO" id="GO:0046872">
    <property type="term" value="F:metal ion binding"/>
    <property type="evidence" value="ECO:0007669"/>
    <property type="project" value="UniProtKB-KW"/>
</dbReference>
<comment type="catalytic activity">
    <reaction evidence="1 8">
        <text>Hydrolytically removes 5'-nucleotides successively from the 3'-hydroxy termini of 3'-hydroxy-terminated oligonucleotides.</text>
        <dbReference type="EC" id="3.1.4.1"/>
    </reaction>
</comment>
<sequence length="992" mass="113214">MSETAKTNRFIQINIFGDKLYNAVNSDDDEISEIEDNDMKRTWDADGTRRPSGYITVFEEMVNDVLEHDRHLLSESELDALDAFSRLCCKFGYFLNEDPSRYCLVRMLLLKPGRWNPMCKFEKWKTEVGPDGLLPSIEPLCQPIKDLLALPSQPSSQVRVGQDTQPPRPEIIDLTESDDEDANSNVPGPSAIPQKPPSDDPIDRIINRSSESDDITLAYFCESDEKMSLYELLQSLTVEQLKGLAKSNKCQPGPKSTKQDFVHALLDNATSQGVLGFAMKDNKGKGKASVPLKQTQLTSFIIGKSKACPRQSQEKRLRAQILKILGRCFRVNHDFFRLVRRIHVIAFRCTEHPPKLMLPALLTRFKKRTYAEYKHERDVDIWPSRIELVHYEEALELEMHLDQLLESKPEEQPRGKTVDPKARETPATPGPKRVTMKTPRASKTTAPSTPREGEYIDFGPDGWDIDEEEEEETPEPDDPKIKKAKQIVKHLDEWILQRWTLWLEWKHHRNAGRTPALQRFEPGYIYSRMMRKVLKSLAQLKEYQRELDVIQAMLGQRLFLRGKRAKLYERRAILQTRYLHKTPEGKVDLNVLRQALEGVKEALLDDDTVLVARPSLVRRLRKLEARLKLPPGDRTVCEGELREAQTVNIVAKRIFKPDSTGKPTNKENIASYMKNNSTPNVKQPQRRDSVPNPAQRKHPGKSIWVGRNSAEVSVEQVALEYYEDLGFKGFHAETSIMTTIFGLLFWDIIFADIRGAFETKFQSAPLDIVDDSFYYARKDMIDARLEELRQGKGVEILQRHYAAHSETKTCCIGVRWDICTEQDLVEILECLGGKQLASICKLFCEDYTGRCSGAPDLIAWNAQHRICKFIEVKGPGDTPQENQKLWFDSLLAANIDVEICRVADVNDVKTHTTAKKKGRSSAAPSTRKRKRSTTKHSGSDSDVEEQNYDKLDPHCDDELPQVSSSRKRRRATDPGEPLCLQSLGAPPRRSGQ</sequence>
<keyword evidence="8" id="KW-0539">Nucleus</keyword>
<dbReference type="CDD" id="cd22326">
    <property type="entry name" value="FAN1-like"/>
    <property type="match status" value="1"/>
</dbReference>
<comment type="similarity">
    <text evidence="2 8">Belongs to the FAN1 family.</text>
</comment>
<evidence type="ECO:0000256" key="8">
    <source>
        <dbReference type="RuleBase" id="RU365033"/>
    </source>
</evidence>
<evidence type="ECO:0000256" key="1">
    <source>
        <dbReference type="ARBA" id="ARBA00000983"/>
    </source>
</evidence>
<evidence type="ECO:0000259" key="10">
    <source>
        <dbReference type="SMART" id="SM00990"/>
    </source>
</evidence>
<keyword evidence="4 8" id="KW-0479">Metal-binding</keyword>
<feature type="compositionally biased region" description="Acidic residues" evidence="9">
    <location>
        <begin position="173"/>
        <end position="182"/>
    </location>
</feature>
<keyword evidence="6 8" id="KW-0460">Magnesium</keyword>
<evidence type="ECO:0000256" key="9">
    <source>
        <dbReference type="SAM" id="MobiDB-lite"/>
    </source>
</evidence>
<dbReference type="Proteomes" id="UP000001861">
    <property type="component" value="Unassembled WGS sequence"/>
</dbReference>
<dbReference type="EC" id="3.1.4.1" evidence="8"/>
<feature type="region of interest" description="Disordered" evidence="9">
    <location>
        <begin position="911"/>
        <end position="992"/>
    </location>
</feature>
<dbReference type="PANTHER" id="PTHR15749:SF4">
    <property type="entry name" value="FANCONI-ASSOCIATED NUCLEASE 1"/>
    <property type="match status" value="1"/>
</dbReference>
<organism evidence="11 12">
    <name type="scientific">Coprinopsis cinerea (strain Okayama-7 / 130 / ATCC MYA-4618 / FGSC 9003)</name>
    <name type="common">Inky cap fungus</name>
    <name type="synonym">Hormographiella aspergillata</name>
    <dbReference type="NCBI Taxonomy" id="240176"/>
    <lineage>
        <taxon>Eukaryota</taxon>
        <taxon>Fungi</taxon>
        <taxon>Dikarya</taxon>
        <taxon>Basidiomycota</taxon>
        <taxon>Agaricomycotina</taxon>
        <taxon>Agaricomycetes</taxon>
        <taxon>Agaricomycetidae</taxon>
        <taxon>Agaricales</taxon>
        <taxon>Agaricineae</taxon>
        <taxon>Psathyrellaceae</taxon>
        <taxon>Coprinopsis</taxon>
    </lineage>
</organism>
<keyword evidence="8" id="KW-0227">DNA damage</keyword>
<dbReference type="GeneID" id="6013973"/>
<dbReference type="GO" id="GO:0008409">
    <property type="term" value="F:5'-3' exonuclease activity"/>
    <property type="evidence" value="ECO:0007669"/>
    <property type="project" value="TreeGrafter"/>
</dbReference>
<evidence type="ECO:0000256" key="6">
    <source>
        <dbReference type="ARBA" id="ARBA00022842"/>
    </source>
</evidence>
<feature type="compositionally biased region" description="Basic and acidic residues" evidence="9">
    <location>
        <begin position="407"/>
        <end position="424"/>
    </location>
</feature>
<dbReference type="InParanoid" id="A8NYF9"/>
<comment type="cofactor">
    <cofactor evidence="8">
        <name>Mg(2+)</name>
        <dbReference type="ChEBI" id="CHEBI:18420"/>
    </cofactor>
    <cofactor evidence="8">
        <name>Mn(2+)</name>
        <dbReference type="ChEBI" id="CHEBI:29035"/>
    </cofactor>
</comment>
<reference evidence="11 12" key="1">
    <citation type="journal article" date="2010" name="Proc. Natl. Acad. Sci. U.S.A.">
        <title>Insights into evolution of multicellular fungi from the assembled chromosomes of the mushroom Coprinopsis cinerea (Coprinus cinereus).</title>
        <authorList>
            <person name="Stajich J.E."/>
            <person name="Wilke S.K."/>
            <person name="Ahren D."/>
            <person name="Au C.H."/>
            <person name="Birren B.W."/>
            <person name="Borodovsky M."/>
            <person name="Burns C."/>
            <person name="Canback B."/>
            <person name="Casselton L.A."/>
            <person name="Cheng C.K."/>
            <person name="Deng J."/>
            <person name="Dietrich F.S."/>
            <person name="Fargo D.C."/>
            <person name="Farman M.L."/>
            <person name="Gathman A.C."/>
            <person name="Goldberg J."/>
            <person name="Guigo R."/>
            <person name="Hoegger P.J."/>
            <person name="Hooker J.B."/>
            <person name="Huggins A."/>
            <person name="James T.Y."/>
            <person name="Kamada T."/>
            <person name="Kilaru S."/>
            <person name="Kodira C."/>
            <person name="Kues U."/>
            <person name="Kupfer D."/>
            <person name="Kwan H.S."/>
            <person name="Lomsadze A."/>
            <person name="Li W."/>
            <person name="Lilly W.W."/>
            <person name="Ma L.J."/>
            <person name="Mackey A.J."/>
            <person name="Manning G."/>
            <person name="Martin F."/>
            <person name="Muraguchi H."/>
            <person name="Natvig D.O."/>
            <person name="Palmerini H."/>
            <person name="Ramesh M.A."/>
            <person name="Rehmeyer C.J."/>
            <person name="Roe B.A."/>
            <person name="Shenoy N."/>
            <person name="Stanke M."/>
            <person name="Ter-Hovhannisyan V."/>
            <person name="Tunlid A."/>
            <person name="Velagapudi R."/>
            <person name="Vision T.J."/>
            <person name="Zeng Q."/>
            <person name="Zolan M.E."/>
            <person name="Pukkila P.J."/>
        </authorList>
    </citation>
    <scope>NUCLEOTIDE SEQUENCE [LARGE SCALE GENOMIC DNA]</scope>
    <source>
        <strain evidence="12">Okayama-7 / 130 / ATCC MYA-4618 / FGSC 9003</strain>
    </source>
</reference>
<protein>
    <recommendedName>
        <fullName evidence="8">Fanconi-associated nuclease</fullName>
        <ecNumber evidence="8">3.1.4.1</ecNumber>
    </recommendedName>
</protein>
<feature type="region of interest" description="Disordered" evidence="9">
    <location>
        <begin position="657"/>
        <end position="702"/>
    </location>
</feature>
<keyword evidence="5 8" id="KW-0378">Hydrolase</keyword>
<keyword evidence="3 8" id="KW-0540">Nuclease</keyword>
<keyword evidence="12" id="KW-1185">Reference proteome</keyword>
<feature type="region of interest" description="Disordered" evidence="9">
    <location>
        <begin position="152"/>
        <end position="200"/>
    </location>
</feature>
<dbReference type="Gene3D" id="3.40.1350.10">
    <property type="match status" value="1"/>
</dbReference>
<dbReference type="GO" id="GO:0004528">
    <property type="term" value="F:phosphodiesterase I activity"/>
    <property type="evidence" value="ECO:0007669"/>
    <property type="project" value="UniProtKB-EC"/>
</dbReference>
<comment type="function">
    <text evidence="8">Nuclease required for the repair of DNA interstrand cross-links (ICL). Acts as a 5'-3' exonuclease that anchors at a cut end of DNA and cleaves DNA successively at every third nucleotide, allowing to excise an ICL from one strand through flanking incisions.</text>
</comment>
<evidence type="ECO:0000313" key="11">
    <source>
        <dbReference type="EMBL" id="EAU84333.2"/>
    </source>
</evidence>
<evidence type="ECO:0000256" key="3">
    <source>
        <dbReference type="ARBA" id="ARBA00022722"/>
    </source>
</evidence>
<dbReference type="FunCoup" id="A8NYF9">
    <property type="interactions" value="313"/>
</dbReference>
<dbReference type="RefSeq" id="XP_001837417.2">
    <property type="nucleotide sequence ID" value="XM_001837365.2"/>
</dbReference>
<evidence type="ECO:0000256" key="7">
    <source>
        <dbReference type="ARBA" id="ARBA00023211"/>
    </source>
</evidence>
<dbReference type="PANTHER" id="PTHR15749">
    <property type="entry name" value="FANCONI-ASSOCIATED NUCLEASE 1"/>
    <property type="match status" value="1"/>
</dbReference>
<dbReference type="SMART" id="SM00990">
    <property type="entry name" value="VRR_NUC"/>
    <property type="match status" value="1"/>
</dbReference>
<dbReference type="OMA" id="ECRVESM"/>
<comment type="subcellular location">
    <subcellularLocation>
        <location evidence="8">Nucleus</location>
    </subcellularLocation>
</comment>
<evidence type="ECO:0000256" key="2">
    <source>
        <dbReference type="ARBA" id="ARBA00005533"/>
    </source>
</evidence>
<gene>
    <name evidence="11" type="ORF">CC1G_01329</name>
</gene>
<dbReference type="OrthoDB" id="76364at2759"/>
<dbReference type="InterPro" id="IPR049132">
    <property type="entry name" value="FAN1-like_euk"/>
</dbReference>
<feature type="compositionally biased region" description="Acidic residues" evidence="9">
    <location>
        <begin position="463"/>
        <end position="476"/>
    </location>
</feature>
<dbReference type="InterPro" id="IPR033315">
    <property type="entry name" value="Fan1-like"/>
</dbReference>
<dbReference type="Pfam" id="PF08774">
    <property type="entry name" value="VRR_NUC"/>
    <property type="match status" value="1"/>
</dbReference>
<dbReference type="VEuPathDB" id="FungiDB:CC1G_01329"/>
<dbReference type="eggNOG" id="KOG2143">
    <property type="taxonomic scope" value="Eukaryota"/>
</dbReference>
<proteinExistence type="inferred from homology"/>
<dbReference type="GO" id="GO:0070336">
    <property type="term" value="F:flap-structured DNA binding"/>
    <property type="evidence" value="ECO:0007669"/>
    <property type="project" value="TreeGrafter"/>
</dbReference>
<dbReference type="EMBL" id="AACS02000005">
    <property type="protein sequence ID" value="EAU84333.2"/>
    <property type="molecule type" value="Genomic_DNA"/>
</dbReference>
<evidence type="ECO:0000313" key="12">
    <source>
        <dbReference type="Proteomes" id="UP000001861"/>
    </source>
</evidence>
<keyword evidence="8" id="KW-0234">DNA repair</keyword>
<dbReference type="GO" id="GO:0005634">
    <property type="term" value="C:nucleus"/>
    <property type="evidence" value="ECO:0007669"/>
    <property type="project" value="UniProtKB-SubCell"/>
</dbReference>
<comment type="caution">
    <text evidence="11">The sequence shown here is derived from an EMBL/GenBank/DDBJ whole genome shotgun (WGS) entry which is preliminary data.</text>
</comment>